<dbReference type="Proteomes" id="UP000762676">
    <property type="component" value="Unassembled WGS sequence"/>
</dbReference>
<proteinExistence type="predicted"/>
<dbReference type="PROSITE" id="PS50878">
    <property type="entry name" value="RT_POL"/>
    <property type="match status" value="1"/>
</dbReference>
<accession>A0AAV4HX78</accession>
<evidence type="ECO:0000259" key="2">
    <source>
        <dbReference type="PROSITE" id="PS50878"/>
    </source>
</evidence>
<feature type="transmembrane region" description="Helical" evidence="1">
    <location>
        <begin position="374"/>
        <end position="392"/>
    </location>
</feature>
<evidence type="ECO:0000256" key="1">
    <source>
        <dbReference type="SAM" id="Phobius"/>
    </source>
</evidence>
<dbReference type="PANTHER" id="PTHR47027">
    <property type="entry name" value="REVERSE TRANSCRIPTASE DOMAIN-CONTAINING PROTEIN"/>
    <property type="match status" value="1"/>
</dbReference>
<feature type="domain" description="Reverse transcriptase" evidence="2">
    <location>
        <begin position="1"/>
        <end position="157"/>
    </location>
</feature>
<evidence type="ECO:0000313" key="3">
    <source>
        <dbReference type="EMBL" id="GFS01301.1"/>
    </source>
</evidence>
<keyword evidence="1" id="KW-1133">Transmembrane helix</keyword>
<evidence type="ECO:0000313" key="4">
    <source>
        <dbReference type="Proteomes" id="UP000762676"/>
    </source>
</evidence>
<dbReference type="EMBL" id="BMAT01009209">
    <property type="protein sequence ID" value="GFS01301.1"/>
    <property type="molecule type" value="Genomic_DNA"/>
</dbReference>
<keyword evidence="3" id="KW-0378">Hydrolase</keyword>
<keyword evidence="1" id="KW-0472">Membrane</keyword>
<comment type="caution">
    <text evidence="3">The sequence shown here is derived from an EMBL/GenBank/DDBJ whole genome shotgun (WGS) entry which is preliminary data.</text>
</comment>
<dbReference type="InterPro" id="IPR043502">
    <property type="entry name" value="DNA/RNA_pol_sf"/>
</dbReference>
<gene>
    <name evidence="3" type="ORF">ElyMa_004577400</name>
</gene>
<dbReference type="InterPro" id="IPR000477">
    <property type="entry name" value="RT_dom"/>
</dbReference>
<keyword evidence="4" id="KW-1185">Reference proteome</keyword>
<dbReference type="SUPFAM" id="SSF56672">
    <property type="entry name" value="DNA/RNA polymerases"/>
    <property type="match status" value="1"/>
</dbReference>
<dbReference type="PANTHER" id="PTHR47027:SF8">
    <property type="entry name" value="RIBONUCLEASE H"/>
    <property type="match status" value="1"/>
</dbReference>
<protein>
    <submittedName>
        <fullName evidence="3">Endonuclease-reverse transcriptase</fullName>
    </submittedName>
</protein>
<keyword evidence="3" id="KW-0540">Nuclease</keyword>
<dbReference type="Pfam" id="PF00078">
    <property type="entry name" value="RVT_1"/>
    <property type="match status" value="1"/>
</dbReference>
<name>A0AAV4HX78_9GAST</name>
<keyword evidence="1" id="KW-0812">Transmembrane</keyword>
<organism evidence="3 4">
    <name type="scientific">Elysia marginata</name>
    <dbReference type="NCBI Taxonomy" id="1093978"/>
    <lineage>
        <taxon>Eukaryota</taxon>
        <taxon>Metazoa</taxon>
        <taxon>Spiralia</taxon>
        <taxon>Lophotrochozoa</taxon>
        <taxon>Mollusca</taxon>
        <taxon>Gastropoda</taxon>
        <taxon>Heterobranchia</taxon>
        <taxon>Euthyneura</taxon>
        <taxon>Panpulmonata</taxon>
        <taxon>Sacoglossa</taxon>
        <taxon>Placobranchoidea</taxon>
        <taxon>Plakobranchidae</taxon>
        <taxon>Elysia</taxon>
    </lineage>
</organism>
<keyword evidence="3" id="KW-0255">Endonuclease</keyword>
<sequence length="399" mass="45710">MTEMGFPQHLISMIASLYHNQKATIGWNNANCEPFNIEKGVRQGCVLSPHLYNLYTEQIMRQSDIDDMGINIGGRDKTNLRYADDTSLLSDNLTSMKRILHRVNNAGQQAGLLLNAKKTKVRHIPASEESRYVEPDIKIHRTSLENVDDFKYLGSIKTSGGTCTKDINTRIAMAKQGMVSLNNIWKDKSIPKPLKFKLLKTLVWPRMLYGCERWTMRKADESKIEAAEMWFFRRLLRVSWKDRRTNGNVLAEMGTERTLLSLVKERRLKYIGHAERNTKTDLMKTIFKGKTEAKRGRSRPSLSYVDHVSKATGLKLQSISQKSQDRVIWRGIVKSSCAAANINPDDAARHKTHLKICFLFTYNKPNSLKIVSKLLGLLFVILLICFLVITLCKMEFKKQ</sequence>
<reference evidence="3 4" key="1">
    <citation type="journal article" date="2021" name="Elife">
        <title>Chloroplast acquisition without the gene transfer in kleptoplastic sea slugs, Plakobranchus ocellatus.</title>
        <authorList>
            <person name="Maeda T."/>
            <person name="Takahashi S."/>
            <person name="Yoshida T."/>
            <person name="Shimamura S."/>
            <person name="Takaki Y."/>
            <person name="Nagai Y."/>
            <person name="Toyoda A."/>
            <person name="Suzuki Y."/>
            <person name="Arimoto A."/>
            <person name="Ishii H."/>
            <person name="Satoh N."/>
            <person name="Nishiyama T."/>
            <person name="Hasebe M."/>
            <person name="Maruyama T."/>
            <person name="Minagawa J."/>
            <person name="Obokata J."/>
            <person name="Shigenobu S."/>
        </authorList>
    </citation>
    <scope>NUCLEOTIDE SEQUENCE [LARGE SCALE GENOMIC DNA]</scope>
</reference>
<dbReference type="GO" id="GO:0004519">
    <property type="term" value="F:endonuclease activity"/>
    <property type="evidence" value="ECO:0007669"/>
    <property type="project" value="UniProtKB-KW"/>
</dbReference>
<dbReference type="AlphaFoldDB" id="A0AAV4HX78"/>